<dbReference type="InterPro" id="IPR000219">
    <property type="entry name" value="DH_dom"/>
</dbReference>
<organism evidence="7 8">
    <name type="scientific">Paramarasmius palmivorus</name>
    <dbReference type="NCBI Taxonomy" id="297713"/>
    <lineage>
        <taxon>Eukaryota</taxon>
        <taxon>Fungi</taxon>
        <taxon>Dikarya</taxon>
        <taxon>Basidiomycota</taxon>
        <taxon>Agaricomycotina</taxon>
        <taxon>Agaricomycetes</taxon>
        <taxon>Agaricomycetidae</taxon>
        <taxon>Agaricales</taxon>
        <taxon>Marasmiineae</taxon>
        <taxon>Marasmiaceae</taxon>
        <taxon>Paramarasmius</taxon>
    </lineage>
</organism>
<dbReference type="InterPro" id="IPR041675">
    <property type="entry name" value="PH_5"/>
</dbReference>
<comment type="caution">
    <text evidence="7">The sequence shown here is derived from an EMBL/GenBank/DDBJ whole genome shotgun (WGS) entry which is preliminary data.</text>
</comment>
<keyword evidence="8" id="KW-1185">Reference proteome</keyword>
<feature type="compositionally biased region" description="Pro residues" evidence="3">
    <location>
        <begin position="148"/>
        <end position="158"/>
    </location>
</feature>
<evidence type="ECO:0000259" key="5">
    <source>
        <dbReference type="PROSITE" id="PS50010"/>
    </source>
</evidence>
<dbReference type="SUPFAM" id="SSF50729">
    <property type="entry name" value="PH domain-like"/>
    <property type="match status" value="1"/>
</dbReference>
<dbReference type="GO" id="GO:0005085">
    <property type="term" value="F:guanyl-nucleotide exchange factor activity"/>
    <property type="evidence" value="ECO:0007669"/>
    <property type="project" value="UniProtKB-KW"/>
</dbReference>
<protein>
    <submittedName>
        <fullName evidence="7">Rho guanine nucleotide exchange factor</fullName>
    </submittedName>
</protein>
<evidence type="ECO:0000256" key="1">
    <source>
        <dbReference type="ARBA" id="ARBA00022553"/>
    </source>
</evidence>
<feature type="domain" description="DH" evidence="5">
    <location>
        <begin position="733"/>
        <end position="932"/>
    </location>
</feature>
<feature type="domain" description="PH" evidence="4">
    <location>
        <begin position="967"/>
        <end position="1127"/>
    </location>
</feature>
<evidence type="ECO:0000259" key="6">
    <source>
        <dbReference type="PROSITE" id="PS50219"/>
    </source>
</evidence>
<dbReference type="Pfam" id="PF15405">
    <property type="entry name" value="PH_5"/>
    <property type="match status" value="1"/>
</dbReference>
<feature type="compositionally biased region" description="Pro residues" evidence="3">
    <location>
        <begin position="103"/>
        <end position="114"/>
    </location>
</feature>
<name>A0AAW0DUH3_9AGAR</name>
<dbReference type="InterPro" id="IPR052233">
    <property type="entry name" value="Rho-type_GEFs"/>
</dbReference>
<dbReference type="InterPro" id="IPR011993">
    <property type="entry name" value="PH-like_dom_sf"/>
</dbReference>
<dbReference type="PROSITE" id="PS50003">
    <property type="entry name" value="PH_DOMAIN"/>
    <property type="match status" value="1"/>
</dbReference>
<feature type="domain" description="DH" evidence="5">
    <location>
        <begin position="450"/>
        <end position="679"/>
    </location>
</feature>
<dbReference type="SMART" id="SM00325">
    <property type="entry name" value="RhoGEF"/>
    <property type="match status" value="2"/>
</dbReference>
<dbReference type="SUPFAM" id="SSF48065">
    <property type="entry name" value="DBL homology domain (DH-domain)"/>
    <property type="match status" value="2"/>
</dbReference>
<sequence length="1567" mass="175240">MPDVDTTLGDDQLSELFDKVWVGYGAGPQVNPSPSPSNNRSSRTRSYRPLPPTPGQSSSASSPVSTRQDSVHSHDGGFGRQLPRPAINGGSYVQSPVEEAPHYPFPPPPPPPPIVKREPEDIPEYTPSPNFNIVTDVKTPVISLQEPTSPPPPPPPEWQTPGASGSGSAPWSPHEPYTNGFTNGYTNGHADYEVGPSNVAGPSRHPHAHLERRPSELLSAISAGPGAFPDEGVYDEGQYQYNDDVDSYFDGSDEEEDESRFVNYSLLSHIAVQLKDKVPRGTHVKGSIPYPRAFTGKDIVSTIQSLIQRELAINHNISTNDRRAALQVARSLQSQLFFYEVEWGGTVLQDGVEDVYMFLDDLDGPSEGGGGGGGEKAELPTGVVTVLTKCYTPDCMEGAVCYSPRCPRRGDSAIGPTASGPEPSQAPTRGDWLQAVPKEVLGSLPDSEISRQTIIHKLISKEEQYIQDLDTIESMFIRPLRQANPPIISPLPSSPSRNSYPSLHDHTPTSESPVDSFIDTVFGNILDLRECNRRLLEVLYVRQREQSPVIQRIGDIFLDAATEFRIAYPIYIGGYVAAEKRLREEAEANPQWRMFVEQSTREVQRQRKPSSPGLESGPGAPQYPVQASPLRLDLKHYLNRPIEHLQKYPVLLEAILNETVEGNPDAEFLQEAIEAIRALQGVAQLRTFQTSMGRGPAGKWEWYDLVGKDVTGGGKTDLKGKARELGIGKVECKRQSIIFELIKGEMGYVKDLENIDLIYVRPLRNADPPIIPPDRIDQFIHDVFHNFIEVYAHHRRMLEKFHEIQREEHPVIRSITAAVFDAALNFRDAYMEYVPNYPIAEYRIDEEMARNPAFKKFVELVTSDDSQDCTRHPEAHRLDMKNFINRPIPRLLRYELLLKGILEETPPGHEDREDIPQVLDVIKALGKDTEPGVVSAKQKVELWRYNSNITFKPGEWIDMDLLDEHRSLIHTGKLLRQPEGGLNGWSELFVLLFDNYLVMTKAREKDGVTKYHVNRRPIPLDLLTLVNFTDPPTQRGAGLLRNLRGERHNTSNADPSSTLRPSDNSLTTVTSNTSGMSAASTNTPNDSRSVYPCTIHHNGRMGGAYILYAESAQVRTEWKNKLEEAMGLRTVVQESNKVFEIETLSTDTFLVPPLIGSNSDGAIWSGDNQFTGKVTCSVPFNTPDGRGLVAIGCAEGVWIGFRHDSRSMRRVLHLKMVTQCAMLEDFGIFLVLADKSLFAYHIEALVPSSPSSQHATQTPQKLSGNRDVHFFSVGTLQGRTLVIYMKKKSMDSIFYAVEPVIDKIKEVTKGTATLGSRFGFRTPKSDWFRPYREFFLPSESFDLIFLKAKVAILCTKGFEIMDLSDLQSVTIPQKDDPRFVGLAKRCEACRPLGMFRSTEEEFLLCYNEFGLYVNKRGEPSRPNGLIEWEGTAEKVALHSPYILLFDTRFIEIRHVQTGRLAQIIIGNDVHCIWDGRGTNVQPPMTPLHGQDEDERMVQEPRVHGVMNVSEPMGMGRTSPRAQHVFELIPTIPLYLPGSLASPTTNTYFPQSYSPPHSPSLRPMTMYR</sequence>
<dbReference type="PANTHER" id="PTHR46572">
    <property type="entry name" value="RHO1 GDP-GTP EXCHANGE PROTEIN 1-RELATED"/>
    <property type="match status" value="1"/>
</dbReference>
<accession>A0AAW0DUH3</accession>
<feature type="compositionally biased region" description="Polar residues" evidence="3">
    <location>
        <begin position="1050"/>
        <end position="1086"/>
    </location>
</feature>
<dbReference type="Gene3D" id="1.20.900.10">
    <property type="entry name" value="Dbl homology (DH) domain"/>
    <property type="match status" value="2"/>
</dbReference>
<evidence type="ECO:0000259" key="4">
    <source>
        <dbReference type="PROSITE" id="PS50003"/>
    </source>
</evidence>
<gene>
    <name evidence="7" type="primary">TUS1_6</name>
    <name evidence="7" type="ORF">VNI00_003080</name>
</gene>
<proteinExistence type="predicted"/>
<feature type="region of interest" description="Disordered" evidence="3">
    <location>
        <begin position="487"/>
        <end position="513"/>
    </location>
</feature>
<feature type="domain" description="CNH" evidence="6">
    <location>
        <begin position="1171"/>
        <end position="1479"/>
    </location>
</feature>
<reference evidence="7 8" key="1">
    <citation type="submission" date="2024-01" db="EMBL/GenBank/DDBJ databases">
        <title>A draft genome for a cacao thread blight-causing isolate of Paramarasmius palmivorus.</title>
        <authorList>
            <person name="Baruah I.K."/>
            <person name="Bukari Y."/>
            <person name="Amoako-Attah I."/>
            <person name="Meinhardt L.W."/>
            <person name="Bailey B.A."/>
            <person name="Cohen S.P."/>
        </authorList>
    </citation>
    <scope>NUCLEOTIDE SEQUENCE [LARGE SCALE GENOMIC DNA]</scope>
    <source>
        <strain evidence="7 8">GH-12</strain>
    </source>
</reference>
<evidence type="ECO:0000313" key="8">
    <source>
        <dbReference type="Proteomes" id="UP001383192"/>
    </source>
</evidence>
<dbReference type="PANTHER" id="PTHR46572:SF1">
    <property type="entry name" value="RHO1 GUANINE NUCLEOTIDE EXCHANGE FACTOR TUS1"/>
    <property type="match status" value="1"/>
</dbReference>
<dbReference type="InterPro" id="IPR001849">
    <property type="entry name" value="PH_domain"/>
</dbReference>
<dbReference type="CDD" id="cd00160">
    <property type="entry name" value="RhoGEF"/>
    <property type="match status" value="1"/>
</dbReference>
<evidence type="ECO:0000256" key="2">
    <source>
        <dbReference type="ARBA" id="ARBA00022658"/>
    </source>
</evidence>
<feature type="compositionally biased region" description="Low complexity" evidence="3">
    <location>
        <begin position="161"/>
        <end position="172"/>
    </location>
</feature>
<evidence type="ECO:0000313" key="7">
    <source>
        <dbReference type="EMBL" id="KAK7056524.1"/>
    </source>
</evidence>
<dbReference type="Pfam" id="PF00780">
    <property type="entry name" value="CNH"/>
    <property type="match status" value="1"/>
</dbReference>
<feature type="region of interest" description="Disordered" evidence="3">
    <location>
        <begin position="1036"/>
        <end position="1086"/>
    </location>
</feature>
<dbReference type="InterPro" id="IPR035899">
    <property type="entry name" value="DBL_dom_sf"/>
</dbReference>
<dbReference type="Gene3D" id="2.30.29.30">
    <property type="entry name" value="Pleckstrin-homology domain (PH domain)/Phosphotyrosine-binding domain (PTB)"/>
    <property type="match status" value="1"/>
</dbReference>
<feature type="region of interest" description="Disordered" evidence="3">
    <location>
        <begin position="24"/>
        <end position="208"/>
    </location>
</feature>
<dbReference type="EMBL" id="JAYKXP010000007">
    <property type="protein sequence ID" value="KAK7056524.1"/>
    <property type="molecule type" value="Genomic_DNA"/>
</dbReference>
<dbReference type="Pfam" id="PF00621">
    <property type="entry name" value="RhoGEF"/>
    <property type="match status" value="2"/>
</dbReference>
<keyword evidence="1" id="KW-0597">Phosphoprotein</keyword>
<dbReference type="InterPro" id="IPR001180">
    <property type="entry name" value="CNH_dom"/>
</dbReference>
<feature type="region of interest" description="Disordered" evidence="3">
    <location>
        <begin position="1546"/>
        <end position="1567"/>
    </location>
</feature>
<evidence type="ECO:0000256" key="3">
    <source>
        <dbReference type="SAM" id="MobiDB-lite"/>
    </source>
</evidence>
<feature type="compositionally biased region" description="Low complexity" evidence="3">
    <location>
        <begin position="55"/>
        <end position="65"/>
    </location>
</feature>
<dbReference type="CDD" id="cd04435">
    <property type="entry name" value="DEP_fRom2"/>
    <property type="match status" value="1"/>
</dbReference>
<dbReference type="SMART" id="SM00036">
    <property type="entry name" value="CNH"/>
    <property type="match status" value="1"/>
</dbReference>
<dbReference type="Proteomes" id="UP001383192">
    <property type="component" value="Unassembled WGS sequence"/>
</dbReference>
<dbReference type="PROSITE" id="PS50219">
    <property type="entry name" value="CNH"/>
    <property type="match status" value="1"/>
</dbReference>
<feature type="region of interest" description="Disordered" evidence="3">
    <location>
        <begin position="597"/>
        <end position="622"/>
    </location>
</feature>
<dbReference type="SMART" id="SM00233">
    <property type="entry name" value="PH"/>
    <property type="match status" value="1"/>
</dbReference>
<dbReference type="PROSITE" id="PS50010">
    <property type="entry name" value="DH_2"/>
    <property type="match status" value="2"/>
</dbReference>
<keyword evidence="2" id="KW-0344">Guanine-nucleotide releasing factor</keyword>